<comment type="catalytic activity">
    <reaction evidence="10">
        <text>L-threonyl-[protein] + ATP = O-phospho-L-threonyl-[protein] + ADP + H(+)</text>
        <dbReference type="Rhea" id="RHEA:46608"/>
        <dbReference type="Rhea" id="RHEA-COMP:11060"/>
        <dbReference type="Rhea" id="RHEA-COMP:11605"/>
        <dbReference type="ChEBI" id="CHEBI:15378"/>
        <dbReference type="ChEBI" id="CHEBI:30013"/>
        <dbReference type="ChEBI" id="CHEBI:30616"/>
        <dbReference type="ChEBI" id="CHEBI:61977"/>
        <dbReference type="ChEBI" id="CHEBI:456216"/>
        <dbReference type="EC" id="2.7.11.1"/>
    </reaction>
</comment>
<keyword evidence="3" id="KW-1003">Cell membrane</keyword>
<dbReference type="EMBL" id="JAMFTS010000002">
    <property type="protein sequence ID" value="KAJ4801557.1"/>
    <property type="molecule type" value="Genomic_DNA"/>
</dbReference>
<dbReference type="GO" id="GO:0005886">
    <property type="term" value="C:plasma membrane"/>
    <property type="evidence" value="ECO:0007669"/>
    <property type="project" value="UniProtKB-SubCell"/>
</dbReference>
<keyword evidence="8" id="KW-0067">ATP-binding</keyword>
<dbReference type="Gene3D" id="3.30.200.20">
    <property type="entry name" value="Phosphorylase Kinase, domain 1"/>
    <property type="match status" value="1"/>
</dbReference>
<evidence type="ECO:0000256" key="4">
    <source>
        <dbReference type="ARBA" id="ARBA00022527"/>
    </source>
</evidence>
<evidence type="ECO:0000256" key="7">
    <source>
        <dbReference type="ARBA" id="ARBA00022777"/>
    </source>
</evidence>
<dbReference type="InterPro" id="IPR000719">
    <property type="entry name" value="Prot_kinase_dom"/>
</dbReference>
<dbReference type="EC" id="2.7.11.1" evidence="2"/>
<evidence type="ECO:0000256" key="11">
    <source>
        <dbReference type="ARBA" id="ARBA00048679"/>
    </source>
</evidence>
<evidence type="ECO:0000259" key="13">
    <source>
        <dbReference type="PROSITE" id="PS50011"/>
    </source>
</evidence>
<dbReference type="PANTHER" id="PTHR27002">
    <property type="entry name" value="RECEPTOR-LIKE SERINE/THREONINE-PROTEIN KINASE SD1-8"/>
    <property type="match status" value="1"/>
</dbReference>
<dbReference type="PROSITE" id="PS50011">
    <property type="entry name" value="PROTEIN_KINASE_DOM"/>
    <property type="match status" value="1"/>
</dbReference>
<evidence type="ECO:0000256" key="5">
    <source>
        <dbReference type="ARBA" id="ARBA00022679"/>
    </source>
</evidence>
<dbReference type="Proteomes" id="UP001140206">
    <property type="component" value="Chromosome 2"/>
</dbReference>
<comment type="subcellular location">
    <subcellularLocation>
        <location evidence="1">Cell membrane</location>
        <topology evidence="1">Single-pass type I membrane protein</topology>
    </subcellularLocation>
</comment>
<comment type="caution">
    <text evidence="15">The sequence shown here is derived from an EMBL/GenBank/DDBJ whole genome shotgun (WGS) entry which is preliminary data.</text>
</comment>
<evidence type="ECO:0000256" key="12">
    <source>
        <dbReference type="SAM" id="Phobius"/>
    </source>
</evidence>
<evidence type="ECO:0000256" key="10">
    <source>
        <dbReference type="ARBA" id="ARBA00047899"/>
    </source>
</evidence>
<dbReference type="AlphaFoldDB" id="A0AAV8GGD7"/>
<accession>A0AAV8GGD7</accession>
<feature type="transmembrane region" description="Helical" evidence="12">
    <location>
        <begin position="235"/>
        <end position="258"/>
    </location>
</feature>
<evidence type="ECO:0000313" key="16">
    <source>
        <dbReference type="Proteomes" id="UP001140206"/>
    </source>
</evidence>
<dbReference type="InterPro" id="IPR001245">
    <property type="entry name" value="Ser-Thr/Tyr_kinase_cat_dom"/>
</dbReference>
<keyword evidence="12" id="KW-0472">Membrane</keyword>
<evidence type="ECO:0000256" key="3">
    <source>
        <dbReference type="ARBA" id="ARBA00022475"/>
    </source>
</evidence>
<dbReference type="Pfam" id="PF07714">
    <property type="entry name" value="PK_Tyr_Ser-Thr"/>
    <property type="match status" value="2"/>
</dbReference>
<keyword evidence="12" id="KW-1133">Transmembrane helix</keyword>
<gene>
    <name evidence="15" type="ORF">LUZ62_052803</name>
</gene>
<evidence type="ECO:0000256" key="2">
    <source>
        <dbReference type="ARBA" id="ARBA00012513"/>
    </source>
</evidence>
<feature type="domain" description="Protein kinase" evidence="13">
    <location>
        <begin position="305"/>
        <end position="527"/>
    </location>
</feature>
<keyword evidence="6" id="KW-0547">Nucleotide-binding</keyword>
<evidence type="ECO:0000256" key="6">
    <source>
        <dbReference type="ARBA" id="ARBA00022741"/>
    </source>
</evidence>
<evidence type="ECO:0000259" key="14">
    <source>
        <dbReference type="PROSITE" id="PS50927"/>
    </source>
</evidence>
<dbReference type="PROSITE" id="PS50927">
    <property type="entry name" value="BULB_LECTIN"/>
    <property type="match status" value="1"/>
</dbReference>
<dbReference type="CDD" id="cd01098">
    <property type="entry name" value="PAN_AP_plant"/>
    <property type="match status" value="1"/>
</dbReference>
<evidence type="ECO:0000256" key="1">
    <source>
        <dbReference type="ARBA" id="ARBA00004251"/>
    </source>
</evidence>
<name>A0AAV8GGD7_9POAL</name>
<sequence>MDGTLSIQDTTGQNIWSTGSQLRRGEPQACLLDSGLLVINDTKTGKFLWQSLYQLSDTLLPHVPLGYMKLLDSVLEIQLSARNTTGTDPYPGEYIRKLDPTRRYELVTLRGTDVIYRSGPWDGYRWNGFPKLTQDLVQFVVTADENGAYFWYEPQDPTVLWRQLPDTINAVSDGKKSKSECEHWCKKNSSCMAYAYIGWQGCLAWLEDIIDMEQFLQGGDALYIRVASKRDNQKIILITVPLSIAALLILLAVVILVWKKKWWPPFRRNPPPQPVVEIPPTNGQEVVRIFEFFDLHTIRAATNNFNEDNIIGEGQLGPVYKGVLENGEEIAVKKLTRSAHNGNEQLRNELHLLARLKHKNLVKLTGFCIQQQEIIILCFELMQTGSLDQMLFDFGIARLFPEDHSVVSVSTFGGTRGYIAPEQQNGMLSPKSDVYSFGMVILEIINGKRNTSYPSGLASLVRQYWNEGRTLELKDERLNEIFDASAARNARFMTDRASPINCCYRDGKTIGADKYNQTLKQAITDYF</sequence>
<keyword evidence="5" id="KW-0808">Transferase</keyword>
<dbReference type="InterPro" id="IPR011009">
    <property type="entry name" value="Kinase-like_dom_sf"/>
</dbReference>
<keyword evidence="16" id="KW-1185">Reference proteome</keyword>
<comment type="catalytic activity">
    <reaction evidence="11">
        <text>L-seryl-[protein] + ATP = O-phospho-L-seryl-[protein] + ADP + H(+)</text>
        <dbReference type="Rhea" id="RHEA:17989"/>
        <dbReference type="Rhea" id="RHEA-COMP:9863"/>
        <dbReference type="Rhea" id="RHEA-COMP:11604"/>
        <dbReference type="ChEBI" id="CHEBI:15378"/>
        <dbReference type="ChEBI" id="CHEBI:29999"/>
        <dbReference type="ChEBI" id="CHEBI:30616"/>
        <dbReference type="ChEBI" id="CHEBI:83421"/>
        <dbReference type="ChEBI" id="CHEBI:456216"/>
        <dbReference type="EC" id="2.7.11.1"/>
    </reaction>
</comment>
<evidence type="ECO:0000313" key="15">
    <source>
        <dbReference type="EMBL" id="KAJ4801557.1"/>
    </source>
</evidence>
<proteinExistence type="predicted"/>
<evidence type="ECO:0000256" key="8">
    <source>
        <dbReference type="ARBA" id="ARBA00022840"/>
    </source>
</evidence>
<dbReference type="SUPFAM" id="SSF51110">
    <property type="entry name" value="alpha-D-mannose-specific plant lectins"/>
    <property type="match status" value="1"/>
</dbReference>
<keyword evidence="4" id="KW-0723">Serine/threonine-protein kinase</keyword>
<dbReference type="Pfam" id="PF08276">
    <property type="entry name" value="PAN_2"/>
    <property type="match status" value="1"/>
</dbReference>
<dbReference type="Gene3D" id="2.90.10.10">
    <property type="entry name" value="Bulb-type lectin domain"/>
    <property type="match status" value="1"/>
</dbReference>
<dbReference type="InterPro" id="IPR001480">
    <property type="entry name" value="Bulb-type_lectin_dom"/>
</dbReference>
<keyword evidence="7 15" id="KW-0418">Kinase</keyword>
<dbReference type="GO" id="GO:0051707">
    <property type="term" value="P:response to other organism"/>
    <property type="evidence" value="ECO:0007669"/>
    <property type="project" value="UniProtKB-ARBA"/>
</dbReference>
<dbReference type="SUPFAM" id="SSF56112">
    <property type="entry name" value="Protein kinase-like (PK-like)"/>
    <property type="match status" value="1"/>
</dbReference>
<keyword evidence="9" id="KW-0675">Receptor</keyword>
<keyword evidence="12" id="KW-0812">Transmembrane</keyword>
<dbReference type="FunFam" id="3.30.200.20:FF:000466">
    <property type="entry name" value="Putative LRR receptor-like serine/threonine-protein kinase"/>
    <property type="match status" value="1"/>
</dbReference>
<reference evidence="15" key="1">
    <citation type="submission" date="2022-08" db="EMBL/GenBank/DDBJ databases">
        <authorList>
            <person name="Marques A."/>
        </authorList>
    </citation>
    <scope>NUCLEOTIDE SEQUENCE</scope>
    <source>
        <strain evidence="15">RhyPub2mFocal</strain>
        <tissue evidence="15">Leaves</tissue>
    </source>
</reference>
<dbReference type="InterPro" id="IPR036426">
    <property type="entry name" value="Bulb-type_lectin_dom_sf"/>
</dbReference>
<feature type="domain" description="Bulb-type lectin" evidence="14">
    <location>
        <begin position="1"/>
        <end position="52"/>
    </location>
</feature>
<dbReference type="PANTHER" id="PTHR27002:SF616">
    <property type="entry name" value="RECEPTOR-LIKE SERINE_THREONINE-PROTEIN KINASE"/>
    <property type="match status" value="1"/>
</dbReference>
<dbReference type="Pfam" id="PF01453">
    <property type="entry name" value="B_lectin"/>
    <property type="match status" value="1"/>
</dbReference>
<evidence type="ECO:0000256" key="9">
    <source>
        <dbReference type="ARBA" id="ARBA00023170"/>
    </source>
</evidence>
<dbReference type="GO" id="GO:0004674">
    <property type="term" value="F:protein serine/threonine kinase activity"/>
    <property type="evidence" value="ECO:0007669"/>
    <property type="project" value="UniProtKB-KW"/>
</dbReference>
<dbReference type="Gene3D" id="1.10.510.10">
    <property type="entry name" value="Transferase(Phosphotransferase) domain 1"/>
    <property type="match status" value="1"/>
</dbReference>
<protein>
    <recommendedName>
        <fullName evidence="2">non-specific serine/threonine protein kinase</fullName>
        <ecNumber evidence="2">2.7.11.1</ecNumber>
    </recommendedName>
</protein>
<organism evidence="15 16">
    <name type="scientific">Rhynchospora pubera</name>
    <dbReference type="NCBI Taxonomy" id="906938"/>
    <lineage>
        <taxon>Eukaryota</taxon>
        <taxon>Viridiplantae</taxon>
        <taxon>Streptophyta</taxon>
        <taxon>Embryophyta</taxon>
        <taxon>Tracheophyta</taxon>
        <taxon>Spermatophyta</taxon>
        <taxon>Magnoliopsida</taxon>
        <taxon>Liliopsida</taxon>
        <taxon>Poales</taxon>
        <taxon>Cyperaceae</taxon>
        <taxon>Cyperoideae</taxon>
        <taxon>Rhynchosporeae</taxon>
        <taxon>Rhynchospora</taxon>
    </lineage>
</organism>
<dbReference type="GO" id="GO:0005524">
    <property type="term" value="F:ATP binding"/>
    <property type="evidence" value="ECO:0007669"/>
    <property type="project" value="UniProtKB-KW"/>
</dbReference>
<dbReference type="InterPro" id="IPR003609">
    <property type="entry name" value="Pan_app"/>
</dbReference>